<dbReference type="Proteomes" id="UP001152622">
    <property type="component" value="Chromosome 15"/>
</dbReference>
<gene>
    <name evidence="2" type="ORF">SKAU_G00331720</name>
</gene>
<accession>A0A9Q1EL89</accession>
<dbReference type="EMBL" id="JAINUF010000015">
    <property type="protein sequence ID" value="KAJ8340881.1"/>
    <property type="molecule type" value="Genomic_DNA"/>
</dbReference>
<evidence type="ECO:0000256" key="1">
    <source>
        <dbReference type="SAM" id="MobiDB-lite"/>
    </source>
</evidence>
<name>A0A9Q1EL89_SYNKA</name>
<evidence type="ECO:0000313" key="2">
    <source>
        <dbReference type="EMBL" id="KAJ8340881.1"/>
    </source>
</evidence>
<evidence type="ECO:0000313" key="3">
    <source>
        <dbReference type="Proteomes" id="UP001152622"/>
    </source>
</evidence>
<feature type="compositionally biased region" description="Basic and acidic residues" evidence="1">
    <location>
        <begin position="45"/>
        <end position="54"/>
    </location>
</feature>
<keyword evidence="3" id="KW-1185">Reference proteome</keyword>
<reference evidence="2" key="1">
    <citation type="journal article" date="2023" name="Science">
        <title>Genome structures resolve the early diversification of teleost fishes.</title>
        <authorList>
            <person name="Parey E."/>
            <person name="Louis A."/>
            <person name="Montfort J."/>
            <person name="Bouchez O."/>
            <person name="Roques C."/>
            <person name="Iampietro C."/>
            <person name="Lluch J."/>
            <person name="Castinel A."/>
            <person name="Donnadieu C."/>
            <person name="Desvignes T."/>
            <person name="Floi Bucao C."/>
            <person name="Jouanno E."/>
            <person name="Wen M."/>
            <person name="Mejri S."/>
            <person name="Dirks R."/>
            <person name="Jansen H."/>
            <person name="Henkel C."/>
            <person name="Chen W.J."/>
            <person name="Zahm M."/>
            <person name="Cabau C."/>
            <person name="Klopp C."/>
            <person name="Thompson A.W."/>
            <person name="Robinson-Rechavi M."/>
            <person name="Braasch I."/>
            <person name="Lecointre G."/>
            <person name="Bobe J."/>
            <person name="Postlethwait J.H."/>
            <person name="Berthelot C."/>
            <person name="Roest Crollius H."/>
            <person name="Guiguen Y."/>
        </authorList>
    </citation>
    <scope>NUCLEOTIDE SEQUENCE</scope>
    <source>
        <strain evidence="2">WJC10195</strain>
    </source>
</reference>
<organism evidence="2 3">
    <name type="scientific">Synaphobranchus kaupii</name>
    <name type="common">Kaup's arrowtooth eel</name>
    <dbReference type="NCBI Taxonomy" id="118154"/>
    <lineage>
        <taxon>Eukaryota</taxon>
        <taxon>Metazoa</taxon>
        <taxon>Chordata</taxon>
        <taxon>Craniata</taxon>
        <taxon>Vertebrata</taxon>
        <taxon>Euteleostomi</taxon>
        <taxon>Actinopterygii</taxon>
        <taxon>Neopterygii</taxon>
        <taxon>Teleostei</taxon>
        <taxon>Anguilliformes</taxon>
        <taxon>Synaphobranchidae</taxon>
        <taxon>Synaphobranchus</taxon>
    </lineage>
</organism>
<protein>
    <submittedName>
        <fullName evidence="2">Uncharacterized protein</fullName>
    </submittedName>
</protein>
<feature type="region of interest" description="Disordered" evidence="1">
    <location>
        <begin position="1"/>
        <end position="67"/>
    </location>
</feature>
<comment type="caution">
    <text evidence="2">The sequence shown here is derived from an EMBL/GenBank/DDBJ whole genome shotgun (WGS) entry which is preliminary data.</text>
</comment>
<proteinExistence type="predicted"/>
<dbReference type="AlphaFoldDB" id="A0A9Q1EL89"/>
<sequence>MCAAEQDCWPAVGPPSISPRLPRVSEFFGGETRQPRPQQGQRRRGYSESRRATETRPGVQERSLAGAAARSDDIILTQVFRQRIL</sequence>